<keyword evidence="2" id="KW-0238">DNA-binding</keyword>
<organism evidence="5 6">
    <name type="scientific">Halobacillus mangrovi</name>
    <dbReference type="NCBI Taxonomy" id="402384"/>
    <lineage>
        <taxon>Bacteria</taxon>
        <taxon>Bacillati</taxon>
        <taxon>Bacillota</taxon>
        <taxon>Bacilli</taxon>
        <taxon>Bacillales</taxon>
        <taxon>Bacillaceae</taxon>
        <taxon>Halobacillus</taxon>
    </lineage>
</organism>
<dbReference type="GO" id="GO:0003677">
    <property type="term" value="F:DNA binding"/>
    <property type="evidence" value="ECO:0007669"/>
    <property type="project" value="UniProtKB-KW"/>
</dbReference>
<name>A0A1W5ZRC6_9BACI</name>
<dbReference type="STRING" id="402384.HM131_02880"/>
<evidence type="ECO:0000313" key="5">
    <source>
        <dbReference type="EMBL" id="ARI75832.1"/>
    </source>
</evidence>
<sequence length="127" mass="14721">MSKMENGIDITLEVVCGKWKGAILWQLLHKDRLRFNELRRSLDGSISSRILSRELRKLIEDGLVERVDFETMPPRVEYCITPYGKTTASFLESMNEWGMAHKRMSASKSEMAEMINTKHDEKENELG</sequence>
<dbReference type="Pfam" id="PF01638">
    <property type="entry name" value="HxlR"/>
    <property type="match status" value="1"/>
</dbReference>
<dbReference type="InterPro" id="IPR036388">
    <property type="entry name" value="WH-like_DNA-bd_sf"/>
</dbReference>
<reference evidence="5 6" key="1">
    <citation type="submission" date="2017-04" db="EMBL/GenBank/DDBJ databases">
        <title>The whole genome sequencing and assembly of Halobacillus mangrovi strain.</title>
        <authorList>
            <person name="Lee S.-J."/>
            <person name="Park M.-K."/>
            <person name="Kim J.-Y."/>
            <person name="Lee Y.-J."/>
            <person name="Yi H."/>
            <person name="Bahn Y.-S."/>
            <person name="Kim J.F."/>
            <person name="Lee D.-W."/>
        </authorList>
    </citation>
    <scope>NUCLEOTIDE SEQUENCE [LARGE SCALE GENOMIC DNA]</scope>
    <source>
        <strain evidence="5 6">KTB 131</strain>
    </source>
</reference>
<protein>
    <submittedName>
        <fullName evidence="5">Transcriptional regulator</fullName>
    </submittedName>
</protein>
<evidence type="ECO:0000256" key="2">
    <source>
        <dbReference type="ARBA" id="ARBA00023125"/>
    </source>
</evidence>
<dbReference type="InterPro" id="IPR036390">
    <property type="entry name" value="WH_DNA-bd_sf"/>
</dbReference>
<dbReference type="InterPro" id="IPR002577">
    <property type="entry name" value="HTH_HxlR"/>
</dbReference>
<evidence type="ECO:0000259" key="4">
    <source>
        <dbReference type="PROSITE" id="PS51118"/>
    </source>
</evidence>
<proteinExistence type="predicted"/>
<keyword evidence="1" id="KW-0805">Transcription regulation</keyword>
<feature type="domain" description="HTH hxlR-type" evidence="4">
    <location>
        <begin position="6"/>
        <end position="106"/>
    </location>
</feature>
<dbReference type="EMBL" id="CP020772">
    <property type="protein sequence ID" value="ARI75832.1"/>
    <property type="molecule type" value="Genomic_DNA"/>
</dbReference>
<evidence type="ECO:0000256" key="1">
    <source>
        <dbReference type="ARBA" id="ARBA00023015"/>
    </source>
</evidence>
<dbReference type="PROSITE" id="PS51118">
    <property type="entry name" value="HTH_HXLR"/>
    <property type="match status" value="1"/>
</dbReference>
<dbReference type="PANTHER" id="PTHR33204">
    <property type="entry name" value="TRANSCRIPTIONAL REGULATOR, MARR FAMILY"/>
    <property type="match status" value="1"/>
</dbReference>
<evidence type="ECO:0000256" key="3">
    <source>
        <dbReference type="ARBA" id="ARBA00023163"/>
    </source>
</evidence>
<dbReference type="Proteomes" id="UP000192527">
    <property type="component" value="Chromosome"/>
</dbReference>
<dbReference type="AlphaFoldDB" id="A0A1W5ZRC6"/>
<gene>
    <name evidence="5" type="ORF">HM131_02880</name>
</gene>
<dbReference type="OrthoDB" id="9791143at2"/>
<dbReference type="KEGG" id="hmn:HM131_02880"/>
<dbReference type="Gene3D" id="1.10.10.10">
    <property type="entry name" value="Winged helix-like DNA-binding domain superfamily/Winged helix DNA-binding domain"/>
    <property type="match status" value="1"/>
</dbReference>
<accession>A0A1W5ZRC6</accession>
<keyword evidence="3" id="KW-0804">Transcription</keyword>
<dbReference type="SUPFAM" id="SSF46785">
    <property type="entry name" value="Winged helix' DNA-binding domain"/>
    <property type="match status" value="1"/>
</dbReference>
<keyword evidence="6" id="KW-1185">Reference proteome</keyword>
<dbReference type="PANTHER" id="PTHR33204:SF29">
    <property type="entry name" value="TRANSCRIPTIONAL REGULATOR"/>
    <property type="match status" value="1"/>
</dbReference>
<evidence type="ECO:0000313" key="6">
    <source>
        <dbReference type="Proteomes" id="UP000192527"/>
    </source>
</evidence>